<gene>
    <name evidence="1" type="ORF">SOCE836_078450</name>
</gene>
<accession>A0A4P2QYI7</accession>
<organism evidence="1 2">
    <name type="scientific">Sorangium cellulosum</name>
    <name type="common">Polyangium cellulosum</name>
    <dbReference type="NCBI Taxonomy" id="56"/>
    <lineage>
        <taxon>Bacteria</taxon>
        <taxon>Pseudomonadati</taxon>
        <taxon>Myxococcota</taxon>
        <taxon>Polyangia</taxon>
        <taxon>Polyangiales</taxon>
        <taxon>Polyangiaceae</taxon>
        <taxon>Sorangium</taxon>
    </lineage>
</organism>
<evidence type="ECO:0000313" key="1">
    <source>
        <dbReference type="EMBL" id="AUX35650.1"/>
    </source>
</evidence>
<evidence type="ECO:0000313" key="2">
    <source>
        <dbReference type="Proteomes" id="UP000295497"/>
    </source>
</evidence>
<dbReference type="Proteomes" id="UP000295497">
    <property type="component" value="Chromosome"/>
</dbReference>
<dbReference type="AlphaFoldDB" id="A0A4P2QYI7"/>
<sequence>MSAVALGVAAESAGDVRIVQTLRGELHFDPCTKPEQLTSKNEADRKDAKRVLGVLTSTGRDALARWADVPLERLEAHGGACGLARFVREVRERLVPLVERG</sequence>
<dbReference type="RefSeq" id="WP_129578638.1">
    <property type="nucleotide sequence ID" value="NZ_CP012672.1"/>
</dbReference>
<name>A0A4P2QYI7_SORCE</name>
<proteinExistence type="predicted"/>
<reference evidence="1 2" key="1">
    <citation type="submission" date="2015-09" db="EMBL/GenBank/DDBJ databases">
        <title>Sorangium comparison.</title>
        <authorList>
            <person name="Zaburannyi N."/>
            <person name="Bunk B."/>
            <person name="Overmann J."/>
            <person name="Mueller R."/>
        </authorList>
    </citation>
    <scope>NUCLEOTIDE SEQUENCE [LARGE SCALE GENOMIC DNA]</scope>
    <source>
        <strain evidence="1 2">So ce836</strain>
    </source>
</reference>
<dbReference type="EMBL" id="CP012672">
    <property type="protein sequence ID" value="AUX35650.1"/>
    <property type="molecule type" value="Genomic_DNA"/>
</dbReference>
<protein>
    <submittedName>
        <fullName evidence="1">Uncharacterized protein</fullName>
    </submittedName>
</protein>